<dbReference type="PANTHER" id="PTHR13283">
    <property type="entry name" value="KREV INTERACTION TRAPPED 1-RELATED"/>
    <property type="match status" value="1"/>
</dbReference>
<dbReference type="PANTHER" id="PTHR13283:SF10">
    <property type="entry name" value="FERM DOMAIN-CONTAINING PROTEIN 8"/>
    <property type="match status" value="1"/>
</dbReference>
<sequence length="465" mass="53563">MTGVSERISYYVNQILFSESNTASVPSSLVSSAPTTSNSEPLQGPLIPVTVYTHNRTAIIMEIEDTPTATCDLMCQAIISSDELGLNKQLAAQIFTVWMVSPLLELQLKPSHRPYEIRQHWRPLVEQYSHASYNRQQRDEPKLMLQRNVFFAQYLEEKIKDQKILELLYEEARYNILQGRYPCEVVHYIMLGGIQARIELGPYNPQIHSTHYFREEQTKYLPVHVRKSATWTWLPISSKNSAEVRLLEQFKRIPNSATNRKLMKKYLEFCWSLPFYGVENVLVTIYVLDRHFFEGQIEQPVRGLASLMIHQDIPVLVTINSKGIYIIDDLQCTVLLGLRFEEFSWEYARPSKEEDPNCLPCLFIQFLVVENGARVSKILQVFSRQASLMDMLITVFVTQLKSTSDETDKPFDNQTNNENETHTSLAMGTMHTTTLPSLSTKLSKLTLATFDEDGQLHWSDGFLVF</sequence>
<dbReference type="Pfam" id="PF24522">
    <property type="entry name" value="KRIT1_FRMD8_FERM_C"/>
    <property type="match status" value="1"/>
</dbReference>
<reference evidence="3" key="1">
    <citation type="journal article" date="2023" name="Insect Mol. Biol.">
        <title>Genome sequencing provides insights into the evolution of gene families encoding plant cell wall-degrading enzymes in longhorned beetles.</title>
        <authorList>
            <person name="Shin N.R."/>
            <person name="Okamura Y."/>
            <person name="Kirsch R."/>
            <person name="Pauchet Y."/>
        </authorList>
    </citation>
    <scope>NUCLEOTIDE SEQUENCE</scope>
    <source>
        <strain evidence="3">MMC_N1</strain>
    </source>
</reference>
<gene>
    <name evidence="3" type="ORF">NQ317_000042</name>
</gene>
<evidence type="ECO:0000256" key="1">
    <source>
        <dbReference type="ARBA" id="ARBA00039547"/>
    </source>
</evidence>
<dbReference type="InterPro" id="IPR000299">
    <property type="entry name" value="FERM_domain"/>
</dbReference>
<dbReference type="Proteomes" id="UP001162164">
    <property type="component" value="Unassembled WGS sequence"/>
</dbReference>
<dbReference type="InterPro" id="IPR057096">
    <property type="entry name" value="KRIT1_FRMD8_FERM_C"/>
</dbReference>
<feature type="domain" description="FERM" evidence="2">
    <location>
        <begin position="47"/>
        <end position="407"/>
    </location>
</feature>
<dbReference type="SMART" id="SM00295">
    <property type="entry name" value="B41"/>
    <property type="match status" value="1"/>
</dbReference>
<dbReference type="Gene3D" id="3.10.20.90">
    <property type="entry name" value="Phosphatidylinositol 3-kinase Catalytic Subunit, Chain A, domain 1"/>
    <property type="match status" value="1"/>
</dbReference>
<dbReference type="InterPro" id="IPR011993">
    <property type="entry name" value="PH-like_dom_sf"/>
</dbReference>
<dbReference type="Gene3D" id="2.30.29.30">
    <property type="entry name" value="Pleckstrin-homology domain (PH domain)/Phosphotyrosine-binding domain (PTB)"/>
    <property type="match status" value="1"/>
</dbReference>
<dbReference type="PROSITE" id="PS50057">
    <property type="entry name" value="FERM_3"/>
    <property type="match status" value="1"/>
</dbReference>
<evidence type="ECO:0000259" key="2">
    <source>
        <dbReference type="PROSITE" id="PS50057"/>
    </source>
</evidence>
<protein>
    <recommendedName>
        <fullName evidence="1">FERM domain-containing protein 8</fullName>
    </recommendedName>
</protein>
<keyword evidence="4" id="KW-1185">Reference proteome</keyword>
<dbReference type="InterPro" id="IPR051594">
    <property type="entry name" value="KRIT1/FRMD8"/>
</dbReference>
<accession>A0ABQ9JF72</accession>
<dbReference type="Pfam" id="PF00373">
    <property type="entry name" value="FERM_M"/>
    <property type="match status" value="1"/>
</dbReference>
<dbReference type="InterPro" id="IPR035963">
    <property type="entry name" value="FERM_2"/>
</dbReference>
<dbReference type="Gene3D" id="1.20.80.10">
    <property type="match status" value="1"/>
</dbReference>
<evidence type="ECO:0000313" key="4">
    <source>
        <dbReference type="Proteomes" id="UP001162164"/>
    </source>
</evidence>
<dbReference type="SUPFAM" id="SSF47031">
    <property type="entry name" value="Second domain of FERM"/>
    <property type="match status" value="1"/>
</dbReference>
<dbReference type="InterPro" id="IPR014352">
    <property type="entry name" value="FERM/acyl-CoA-bd_prot_sf"/>
</dbReference>
<evidence type="ECO:0000313" key="3">
    <source>
        <dbReference type="EMBL" id="KAJ8976337.1"/>
    </source>
</evidence>
<dbReference type="InterPro" id="IPR019749">
    <property type="entry name" value="Band_41_domain"/>
</dbReference>
<dbReference type="EMBL" id="JAPWTJ010000693">
    <property type="protein sequence ID" value="KAJ8976337.1"/>
    <property type="molecule type" value="Genomic_DNA"/>
</dbReference>
<dbReference type="InterPro" id="IPR019748">
    <property type="entry name" value="FERM_central"/>
</dbReference>
<proteinExistence type="predicted"/>
<name>A0ABQ9JF72_9CUCU</name>
<organism evidence="3 4">
    <name type="scientific">Molorchus minor</name>
    <dbReference type="NCBI Taxonomy" id="1323400"/>
    <lineage>
        <taxon>Eukaryota</taxon>
        <taxon>Metazoa</taxon>
        <taxon>Ecdysozoa</taxon>
        <taxon>Arthropoda</taxon>
        <taxon>Hexapoda</taxon>
        <taxon>Insecta</taxon>
        <taxon>Pterygota</taxon>
        <taxon>Neoptera</taxon>
        <taxon>Endopterygota</taxon>
        <taxon>Coleoptera</taxon>
        <taxon>Polyphaga</taxon>
        <taxon>Cucujiformia</taxon>
        <taxon>Chrysomeloidea</taxon>
        <taxon>Cerambycidae</taxon>
        <taxon>Lamiinae</taxon>
        <taxon>Monochamini</taxon>
        <taxon>Molorchus</taxon>
    </lineage>
</organism>
<comment type="caution">
    <text evidence="3">The sequence shown here is derived from an EMBL/GenBank/DDBJ whole genome shotgun (WGS) entry which is preliminary data.</text>
</comment>
<dbReference type="CDD" id="cd14473">
    <property type="entry name" value="FERM_B-lobe"/>
    <property type="match status" value="1"/>
</dbReference>